<dbReference type="GO" id="GO:0004519">
    <property type="term" value="F:endonuclease activity"/>
    <property type="evidence" value="ECO:0007669"/>
    <property type="project" value="UniProtKB-KW"/>
</dbReference>
<evidence type="ECO:0000259" key="1">
    <source>
        <dbReference type="Pfam" id="PF01844"/>
    </source>
</evidence>
<dbReference type="GO" id="GO:0008270">
    <property type="term" value="F:zinc ion binding"/>
    <property type="evidence" value="ECO:0007669"/>
    <property type="project" value="InterPro"/>
</dbReference>
<dbReference type="Gene3D" id="1.10.30.50">
    <property type="match status" value="1"/>
</dbReference>
<feature type="domain" description="HNH" evidence="1">
    <location>
        <begin position="30"/>
        <end position="70"/>
    </location>
</feature>
<proteinExistence type="predicted"/>
<dbReference type="OrthoDB" id="8538592at2"/>
<gene>
    <name evidence="2" type="ORF">EYS42_16470</name>
</gene>
<dbReference type="EMBL" id="SIXI01000009">
    <property type="protein sequence ID" value="TBO27700.1"/>
    <property type="molecule type" value="Genomic_DNA"/>
</dbReference>
<keyword evidence="2" id="KW-0540">Nuclease</keyword>
<accession>A0A4Q9GZV1</accession>
<dbReference type="GO" id="GO:0003676">
    <property type="term" value="F:nucleic acid binding"/>
    <property type="evidence" value="ECO:0007669"/>
    <property type="project" value="InterPro"/>
</dbReference>
<comment type="caution">
    <text evidence="2">The sequence shown here is derived from an EMBL/GenBank/DDBJ whole genome shotgun (WGS) entry which is preliminary data.</text>
</comment>
<keyword evidence="3" id="KW-1185">Reference proteome</keyword>
<dbReference type="PANTHER" id="PTHR37827">
    <property type="entry name" value="TUDOR DOMAIN-CONTAINING PROTEIN"/>
    <property type="match status" value="1"/>
</dbReference>
<dbReference type="Pfam" id="PF01844">
    <property type="entry name" value="HNH"/>
    <property type="match status" value="1"/>
</dbReference>
<dbReference type="Proteomes" id="UP000292120">
    <property type="component" value="Unassembled WGS sequence"/>
</dbReference>
<evidence type="ECO:0000313" key="3">
    <source>
        <dbReference type="Proteomes" id="UP000292120"/>
    </source>
</evidence>
<keyword evidence="2" id="KW-0255">Endonuclease</keyword>
<dbReference type="PANTHER" id="PTHR37827:SF1">
    <property type="entry name" value="HNH DOMAIN-CONTAINING PROTEIN"/>
    <property type="match status" value="1"/>
</dbReference>
<protein>
    <submittedName>
        <fullName evidence="2">HNH endonuclease</fullName>
    </submittedName>
</protein>
<dbReference type="RefSeq" id="WP_130969296.1">
    <property type="nucleotide sequence ID" value="NZ_SIXI01000009.1"/>
</dbReference>
<dbReference type="AlphaFoldDB" id="A0A4Q9GZV1"/>
<reference evidence="2 3" key="1">
    <citation type="submission" date="2019-02" db="EMBL/GenBank/DDBJ databases">
        <title>Aquabacterium sp. strain KMB7.</title>
        <authorList>
            <person name="Chen W.-M."/>
        </authorList>
    </citation>
    <scope>NUCLEOTIDE SEQUENCE [LARGE SCALE GENOMIC DNA]</scope>
    <source>
        <strain evidence="2 3">KMB7</strain>
    </source>
</reference>
<dbReference type="InterPro" id="IPR002711">
    <property type="entry name" value="HNH"/>
</dbReference>
<keyword evidence="2" id="KW-0378">Hydrolase</keyword>
<evidence type="ECO:0000313" key="2">
    <source>
        <dbReference type="EMBL" id="TBO27700.1"/>
    </source>
</evidence>
<organism evidence="2 3">
    <name type="scientific">Aquabacterium lacunae</name>
    <dbReference type="NCBI Taxonomy" id="2528630"/>
    <lineage>
        <taxon>Bacteria</taxon>
        <taxon>Pseudomonadati</taxon>
        <taxon>Pseudomonadota</taxon>
        <taxon>Betaproteobacteria</taxon>
        <taxon>Burkholderiales</taxon>
        <taxon>Aquabacterium</taxon>
    </lineage>
</organism>
<name>A0A4Q9GZV1_9BURK</name>
<sequence length="119" mass="13409">MAGRIRRQLLASKLDAVAQQAQARQATPICPLCERPIPPSQADAHHLVPRSKGGRHTALLHRICHRQIHALLTEAELARDHCTVEALKAHPGVAAFVRWVRTKPPEFIERTRKSQRLKD</sequence>